<feature type="domain" description="Dystroglycan-type cadherin-like" evidence="2">
    <location>
        <begin position="670"/>
        <end position="762"/>
    </location>
</feature>
<sequence length="1247" mass="120803">MHTNFKPATTSLWLFVWALCITCSYQHQAFAQSALTLTQPTYNCSTGAITFNTTGGNGSAITYSAAGITRAGASSSSGTLEAGLRADPKPIVITATQDGVSTTYTFNLATACPGNFAVTQPTYNCSTGAITFNTTGGDGSPVTFTAPGITRANAGSASGTVEPGLRADPKPIVITAMQNGVMVSYTFDLAAFCGNNPTPTNQAPVFSGTLTAVSGIAGVPFSYTLPTGSFTDPDAGQTLTYTAVGLPTGLSINAGTGAITGTTSATGANNITIRATDPGGLSASTTVGITFNANLTPVFSGTLTSVTAIAGAPFSYTLPTGSFTDPNTGQTLTYTATGLPAGLSINSGTGALTGTASTTGSNSVVFTATDTGGLSASSTLGITVVPNVAPVFSGSLASVSATVGTPLNVTLPTGTFTDANTGQALAYSATGLPAGLSINAGTGAITGTPSATGTSSVTLTARDTGGLSTSGVVSVNVAPNQAPVFSGSALSATGTVGSMLSYTLPTGTFTDPNAGQTLTYTVTGLPAGLSVNSGSGAITGMPSATGVSSVTITATDPAGASASGTVSISVAPNQAPVFSGTLASATGLVGSAFSYTLPTGAFTDPNPGQSLTYAATGLPSGFSINSGSGAITGAPSVSGVSSVTITATDPARATASGVLSISIGSAPTPVFSGSLASATGTVGQAFSYTLPTGTFTTAGGQSLSYAATGLPAGLTLNTTTGTISGTPTTAGSSTVTLRATNTGAQSASGTVGITISPMPSPTFTGTLVSATGTVGQAFSYTLPTGSFTDPSGQTLAYAATGLPAGLTINTTTGAISGTPTAAGSNTVTLRATNTGGMSASTTFGITISTSATSGTGTAPVFSGTLASATGVVGQAFSYTLPTGTFTGGTNQTLTYAATGLPAGLTINTTTGTISGTPTAAGSNTVTLRATNTSGQSASGTVGITISTSATSGTGTAPVFSGTLASATGVVGQAFSYTLPAGAFTGGASQTLTYTTVNLPAGLTINTATGTISGTPTTAGSTTVTLRATNAAGQSASASVGITISASATSGTGTVGTAPVFSGTLVSATGVVGRAFSYTLPTGSFTDPNSQTLTYAATGLPAGLSINTTTGAISGTPTTAGSSTVTLRATNTGGLSASAVMSITISASATGSGRIAAAESLPPIDVVAIGGNPIQNGIIEVAIRGAEGEPIQVQVTNMNGEVISVQRRERAQAEERFRFDVSRQPGGTLLLRAVSNSRARAIRLLKID</sequence>
<dbReference type="InterPro" id="IPR015919">
    <property type="entry name" value="Cadherin-like_sf"/>
</dbReference>
<keyword evidence="1" id="KW-0732">Signal</keyword>
<feature type="signal peptide" evidence="1">
    <location>
        <begin position="1"/>
        <end position="29"/>
    </location>
</feature>
<gene>
    <name evidence="3" type="ORF">BLX24_00250</name>
</gene>
<dbReference type="RefSeq" id="WP_071501097.1">
    <property type="nucleotide sequence ID" value="NZ_MORL01000001.1"/>
</dbReference>
<dbReference type="InterPro" id="IPR006644">
    <property type="entry name" value="Cadg"/>
</dbReference>
<keyword evidence="4" id="KW-1185">Reference proteome</keyword>
<proteinExistence type="predicted"/>
<dbReference type="Pfam" id="PF05345">
    <property type="entry name" value="He_PIG"/>
    <property type="match status" value="10"/>
</dbReference>
<dbReference type="InterPro" id="IPR013783">
    <property type="entry name" value="Ig-like_fold"/>
</dbReference>
<evidence type="ECO:0000256" key="1">
    <source>
        <dbReference type="SAM" id="SignalP"/>
    </source>
</evidence>
<feature type="domain" description="Dystroglycan-type cadherin-like" evidence="2">
    <location>
        <begin position="962"/>
        <end position="1050"/>
    </location>
</feature>
<feature type="domain" description="Dystroglycan-type cadherin-like" evidence="2">
    <location>
        <begin position="581"/>
        <end position="669"/>
    </location>
</feature>
<reference evidence="3 4" key="1">
    <citation type="submission" date="2016-10" db="EMBL/GenBank/DDBJ databases">
        <title>Arsenicibacter rosenii gen. nov., sp. nov., an efficient arsenic-methylating bacterium isolated from an arsenic-contaminated paddy soil.</title>
        <authorList>
            <person name="Huang K."/>
        </authorList>
    </citation>
    <scope>NUCLEOTIDE SEQUENCE [LARGE SCALE GENOMIC DNA]</scope>
    <source>
        <strain evidence="3 4">SM-1</strain>
    </source>
</reference>
<organism evidence="3 4">
    <name type="scientific">Arsenicibacter rosenii</name>
    <dbReference type="NCBI Taxonomy" id="1750698"/>
    <lineage>
        <taxon>Bacteria</taxon>
        <taxon>Pseudomonadati</taxon>
        <taxon>Bacteroidota</taxon>
        <taxon>Cytophagia</taxon>
        <taxon>Cytophagales</taxon>
        <taxon>Spirosomataceae</taxon>
        <taxon>Arsenicibacter</taxon>
    </lineage>
</organism>
<feature type="domain" description="Dystroglycan-type cadherin-like" evidence="2">
    <location>
        <begin position="864"/>
        <end position="952"/>
    </location>
</feature>
<dbReference type="GO" id="GO:0005509">
    <property type="term" value="F:calcium ion binding"/>
    <property type="evidence" value="ECO:0007669"/>
    <property type="project" value="InterPro"/>
</dbReference>
<evidence type="ECO:0000313" key="3">
    <source>
        <dbReference type="EMBL" id="OIN60595.1"/>
    </source>
</evidence>
<evidence type="ECO:0000259" key="2">
    <source>
        <dbReference type="SMART" id="SM00736"/>
    </source>
</evidence>
<feature type="domain" description="Dystroglycan-type cadherin-like" evidence="2">
    <location>
        <begin position="211"/>
        <end position="297"/>
    </location>
</feature>
<dbReference type="SMART" id="SM00736">
    <property type="entry name" value="CADG"/>
    <property type="match status" value="10"/>
</dbReference>
<feature type="chain" id="PRO_5010373326" description="Dystroglycan-type cadherin-like domain-containing protein" evidence="1">
    <location>
        <begin position="30"/>
        <end position="1247"/>
    </location>
</feature>
<feature type="domain" description="Dystroglycan-type cadherin-like" evidence="2">
    <location>
        <begin position="391"/>
        <end position="483"/>
    </location>
</feature>
<dbReference type="EMBL" id="MORL01000001">
    <property type="protein sequence ID" value="OIN60595.1"/>
    <property type="molecule type" value="Genomic_DNA"/>
</dbReference>
<dbReference type="AlphaFoldDB" id="A0A1S2VQV4"/>
<feature type="domain" description="Dystroglycan-type cadherin-like" evidence="2">
    <location>
        <begin position="484"/>
        <end position="576"/>
    </location>
</feature>
<dbReference type="GO" id="GO:0016020">
    <property type="term" value="C:membrane"/>
    <property type="evidence" value="ECO:0007669"/>
    <property type="project" value="InterPro"/>
</dbReference>
<feature type="domain" description="Dystroglycan-type cadherin-like" evidence="2">
    <location>
        <begin position="766"/>
        <end position="854"/>
    </location>
</feature>
<dbReference type="Gene3D" id="2.60.40.10">
    <property type="entry name" value="Immunoglobulins"/>
    <property type="match status" value="10"/>
</dbReference>
<evidence type="ECO:0000313" key="4">
    <source>
        <dbReference type="Proteomes" id="UP000181790"/>
    </source>
</evidence>
<dbReference type="Proteomes" id="UP000181790">
    <property type="component" value="Unassembled WGS sequence"/>
</dbReference>
<dbReference type="OrthoDB" id="904719at2"/>
<name>A0A1S2VQV4_9BACT</name>
<feature type="domain" description="Dystroglycan-type cadherin-like" evidence="2">
    <location>
        <begin position="298"/>
        <end position="390"/>
    </location>
</feature>
<comment type="caution">
    <text evidence="3">The sequence shown here is derived from an EMBL/GenBank/DDBJ whole genome shotgun (WGS) entry which is preliminary data.</text>
</comment>
<feature type="domain" description="Dystroglycan-type cadherin-like" evidence="2">
    <location>
        <begin position="1063"/>
        <end position="1151"/>
    </location>
</feature>
<protein>
    <recommendedName>
        <fullName evidence="2">Dystroglycan-type cadherin-like domain-containing protein</fullName>
    </recommendedName>
</protein>
<dbReference type="SUPFAM" id="SSF49313">
    <property type="entry name" value="Cadherin-like"/>
    <property type="match status" value="10"/>
</dbReference>
<accession>A0A1S2VQV4</accession>